<name>A0A232F1B7_9HYME</name>
<comment type="similarity">
    <text evidence="1">Belongs to the RNA 3'-terminal cyclase family. Type 1 subfamily.</text>
</comment>
<keyword evidence="8" id="KW-0067">ATP-binding</keyword>
<evidence type="ECO:0000256" key="4">
    <source>
        <dbReference type="ARBA" id="ARBA00022598"/>
    </source>
</evidence>
<evidence type="ECO:0000313" key="12">
    <source>
        <dbReference type="Proteomes" id="UP000215335"/>
    </source>
</evidence>
<evidence type="ECO:0000256" key="6">
    <source>
        <dbReference type="ARBA" id="ARBA00024481"/>
    </source>
</evidence>
<organism evidence="11 12">
    <name type="scientific">Trichomalopsis sarcophagae</name>
    <dbReference type="NCBI Taxonomy" id="543379"/>
    <lineage>
        <taxon>Eukaryota</taxon>
        <taxon>Metazoa</taxon>
        <taxon>Ecdysozoa</taxon>
        <taxon>Arthropoda</taxon>
        <taxon>Hexapoda</taxon>
        <taxon>Insecta</taxon>
        <taxon>Pterygota</taxon>
        <taxon>Neoptera</taxon>
        <taxon>Endopterygota</taxon>
        <taxon>Hymenoptera</taxon>
        <taxon>Apocrita</taxon>
        <taxon>Proctotrupomorpha</taxon>
        <taxon>Chalcidoidea</taxon>
        <taxon>Pteromalidae</taxon>
        <taxon>Pteromalinae</taxon>
        <taxon>Trichomalopsis</taxon>
    </lineage>
</organism>
<dbReference type="Pfam" id="PF05189">
    <property type="entry name" value="RTC_insert"/>
    <property type="match status" value="1"/>
</dbReference>
<evidence type="ECO:0000313" key="11">
    <source>
        <dbReference type="EMBL" id="OXU24359.1"/>
    </source>
</evidence>
<proteinExistence type="inferred from homology"/>
<feature type="binding site" evidence="8">
    <location>
        <position position="106"/>
    </location>
    <ligand>
        <name>ATP</name>
        <dbReference type="ChEBI" id="CHEBI:30616"/>
    </ligand>
</feature>
<dbReference type="GO" id="GO:0005634">
    <property type="term" value="C:nucleus"/>
    <property type="evidence" value="ECO:0007669"/>
    <property type="project" value="TreeGrafter"/>
</dbReference>
<dbReference type="OrthoDB" id="25029at2759"/>
<dbReference type="GO" id="GO:0003963">
    <property type="term" value="F:RNA-3'-phosphate cyclase activity"/>
    <property type="evidence" value="ECO:0007669"/>
    <property type="project" value="UniProtKB-EC"/>
</dbReference>
<accession>A0A232F1B7</accession>
<sequence length="373" mass="40217">MSQEFVKLDGSLGEGGGQVLRISLCLSALYRIPIEINNIRAGRPKPGLSAQHLKGVELVRDMCNAHVTGAHIGSTCLTFKPGFLQNKKQEFLADTKTAGCICLLIQIALPCALFSSKAATYILKGGTNVPFGPQIEYFTNVFRPLLKRFGADLNIDIVRKGYYPQGGGEVHMHVNPIHSLTGIELIDAGTPVNIKGWSFVAGWTKIHEAQRMADDARSTIVRELSKRDITVPPIDLVTYQEQKNIAVGNGSGINLMCKTTTDCIFGGSALGSKHQAPTPPGVEAANQLLSPILIDACVDDHLQDQIIILMVLAKGPSKVKVGKNPLTCHAETAKQVAEIMLGNRGLRFSSSQDNNGSHILECNGLGLINEFLN</sequence>
<gene>
    <name evidence="11" type="ORF">TSAR_016808</name>
</gene>
<feature type="domain" description="RNA 3'-terminal phosphate cyclase insert" evidence="10">
    <location>
        <begin position="187"/>
        <end position="292"/>
    </location>
</feature>
<evidence type="ECO:0000256" key="8">
    <source>
        <dbReference type="PIRSR" id="PIRSR005378-2"/>
    </source>
</evidence>
<dbReference type="InterPro" id="IPR036553">
    <property type="entry name" value="RPTC_insert"/>
</dbReference>
<feature type="binding site" evidence="8">
    <location>
        <begin position="301"/>
        <end position="305"/>
    </location>
    <ligand>
        <name>ATP</name>
        <dbReference type="ChEBI" id="CHEBI:30616"/>
    </ligand>
</feature>
<evidence type="ECO:0000256" key="5">
    <source>
        <dbReference type="ARBA" id="ARBA00022741"/>
    </source>
</evidence>
<dbReference type="Pfam" id="PF01137">
    <property type="entry name" value="RTC"/>
    <property type="match status" value="1"/>
</dbReference>
<dbReference type="InterPro" id="IPR017770">
    <property type="entry name" value="RNA3'_term_phos_cyc_type_1"/>
</dbReference>
<dbReference type="GO" id="GO:0005524">
    <property type="term" value="F:ATP binding"/>
    <property type="evidence" value="ECO:0007669"/>
    <property type="project" value="UniProtKB-KW"/>
</dbReference>
<dbReference type="InterPro" id="IPR013792">
    <property type="entry name" value="RNA3'P_cycl/enolpyr_Trfase_a/b"/>
</dbReference>
<dbReference type="InterPro" id="IPR000228">
    <property type="entry name" value="RNA3'_term_phos_cyc"/>
</dbReference>
<dbReference type="InterPro" id="IPR023797">
    <property type="entry name" value="RNA3'_phos_cyclase_dom"/>
</dbReference>
<dbReference type="EC" id="6.5.1.4" evidence="2"/>
<dbReference type="NCBIfam" id="TIGR03399">
    <property type="entry name" value="RNA_3prim_cycl"/>
    <property type="match status" value="1"/>
</dbReference>
<dbReference type="InterPro" id="IPR037136">
    <property type="entry name" value="RNA3'_phos_cyclase_dom_sf"/>
</dbReference>
<evidence type="ECO:0000259" key="10">
    <source>
        <dbReference type="Pfam" id="PF05189"/>
    </source>
</evidence>
<dbReference type="Proteomes" id="UP000215335">
    <property type="component" value="Unassembled WGS sequence"/>
</dbReference>
<dbReference type="SUPFAM" id="SSF55205">
    <property type="entry name" value="EPT/RTPC-like"/>
    <property type="match status" value="1"/>
</dbReference>
<keyword evidence="4" id="KW-0436">Ligase</keyword>
<evidence type="ECO:0000256" key="2">
    <source>
        <dbReference type="ARBA" id="ARBA00012725"/>
    </source>
</evidence>
<dbReference type="InterPro" id="IPR013791">
    <property type="entry name" value="RNA3'-term_phos_cycl_insert"/>
</dbReference>
<dbReference type="EMBL" id="NNAY01001324">
    <property type="protein sequence ID" value="OXU24359.1"/>
    <property type="molecule type" value="Genomic_DNA"/>
</dbReference>
<feature type="domain" description="RNA 3'-terminal phosphate cyclase" evidence="9">
    <location>
        <begin position="13"/>
        <end position="342"/>
    </location>
</feature>
<keyword evidence="12" id="KW-1185">Reference proteome</keyword>
<evidence type="ECO:0000256" key="1">
    <source>
        <dbReference type="ARBA" id="ARBA00009206"/>
    </source>
</evidence>
<reference evidence="11 12" key="1">
    <citation type="journal article" date="2017" name="Curr. Biol.">
        <title>The Evolution of Venom by Co-option of Single-Copy Genes.</title>
        <authorList>
            <person name="Martinson E.O."/>
            <person name="Mrinalini"/>
            <person name="Kelkar Y.D."/>
            <person name="Chang C.H."/>
            <person name="Werren J.H."/>
        </authorList>
    </citation>
    <scope>NUCLEOTIDE SEQUENCE [LARGE SCALE GENOMIC DNA]</scope>
    <source>
        <strain evidence="11 12">Alberta</strain>
        <tissue evidence="11">Whole body</tissue>
    </source>
</reference>
<dbReference type="PANTHER" id="PTHR11096">
    <property type="entry name" value="RNA 3' TERMINAL PHOSPHATE CYCLASE"/>
    <property type="match status" value="1"/>
</dbReference>
<comment type="catalytic activity">
    <reaction evidence="6">
        <text>a 3'-end 3'-phospho-ribonucleotide-RNA + ATP = a 3'-end 2',3'-cyclophospho-ribonucleotide-RNA + AMP + diphosphate</text>
        <dbReference type="Rhea" id="RHEA:23976"/>
        <dbReference type="Rhea" id="RHEA-COMP:10463"/>
        <dbReference type="Rhea" id="RHEA-COMP:10464"/>
        <dbReference type="ChEBI" id="CHEBI:30616"/>
        <dbReference type="ChEBI" id="CHEBI:33019"/>
        <dbReference type="ChEBI" id="CHEBI:83062"/>
        <dbReference type="ChEBI" id="CHEBI:83064"/>
        <dbReference type="ChEBI" id="CHEBI:456215"/>
        <dbReference type="EC" id="6.5.1.4"/>
    </reaction>
</comment>
<evidence type="ECO:0000256" key="3">
    <source>
        <dbReference type="ARBA" id="ARBA00021428"/>
    </source>
</evidence>
<evidence type="ECO:0000259" key="9">
    <source>
        <dbReference type="Pfam" id="PF01137"/>
    </source>
</evidence>
<feature type="active site" description="Tele-AMP-histidine intermediate" evidence="7">
    <location>
        <position position="329"/>
    </location>
</feature>
<dbReference type="Gene3D" id="3.65.10.20">
    <property type="entry name" value="RNA 3'-terminal phosphate cyclase domain"/>
    <property type="match status" value="1"/>
</dbReference>
<dbReference type="PANTHER" id="PTHR11096:SF0">
    <property type="entry name" value="RNA 3'-TERMINAL PHOSPHATE CYCLASE"/>
    <property type="match status" value="1"/>
</dbReference>
<dbReference type="STRING" id="543379.A0A232F1B7"/>
<dbReference type="GO" id="GO:0006396">
    <property type="term" value="P:RNA processing"/>
    <property type="evidence" value="ECO:0007669"/>
    <property type="project" value="InterPro"/>
</dbReference>
<keyword evidence="5 8" id="KW-0547">Nucleotide-binding</keyword>
<comment type="caution">
    <text evidence="11">The sequence shown here is derived from an EMBL/GenBank/DDBJ whole genome shotgun (WGS) entry which is preliminary data.</text>
</comment>
<protein>
    <recommendedName>
        <fullName evidence="3">RNA 3'-terminal phosphate cyclase</fullName>
        <ecNumber evidence="2">6.5.1.4</ecNumber>
    </recommendedName>
</protein>
<dbReference type="PIRSF" id="PIRSF005378">
    <property type="entry name" value="RNA3'_term_phos_cycl_euk"/>
    <property type="match status" value="1"/>
</dbReference>
<dbReference type="Gene3D" id="3.30.360.20">
    <property type="entry name" value="RNA 3'-terminal phosphate cyclase, insert domain"/>
    <property type="match status" value="1"/>
</dbReference>
<evidence type="ECO:0000256" key="7">
    <source>
        <dbReference type="PIRSR" id="PIRSR005378-1"/>
    </source>
</evidence>
<dbReference type="AlphaFoldDB" id="A0A232F1B7"/>